<dbReference type="EMBL" id="JAIQCJ010002315">
    <property type="protein sequence ID" value="KAJ8777459.1"/>
    <property type="molecule type" value="Genomic_DNA"/>
</dbReference>
<feature type="non-terminal residue" evidence="1">
    <location>
        <position position="1"/>
    </location>
</feature>
<reference evidence="1 2" key="1">
    <citation type="submission" date="2022-11" db="EMBL/GenBank/DDBJ databases">
        <title>Whole genome sequence of Eschrichtius robustus ER-17-0199.</title>
        <authorList>
            <person name="Bruniche-Olsen A."/>
            <person name="Black A.N."/>
            <person name="Fields C.J."/>
            <person name="Walden K."/>
            <person name="Dewoody J.A."/>
        </authorList>
    </citation>
    <scope>NUCLEOTIDE SEQUENCE [LARGE SCALE GENOMIC DNA]</scope>
    <source>
        <strain evidence="1">ER-17-0199</strain>
        <tissue evidence="1">Blubber</tissue>
    </source>
</reference>
<evidence type="ECO:0000313" key="2">
    <source>
        <dbReference type="Proteomes" id="UP001159641"/>
    </source>
</evidence>
<dbReference type="Proteomes" id="UP001159641">
    <property type="component" value="Unassembled WGS sequence"/>
</dbReference>
<gene>
    <name evidence="1" type="ORF">J1605_014842</name>
</gene>
<comment type="caution">
    <text evidence="1">The sequence shown here is derived from an EMBL/GenBank/DDBJ whole genome shotgun (WGS) entry which is preliminary data.</text>
</comment>
<accession>A0AB34GDB8</accession>
<keyword evidence="2" id="KW-1185">Reference proteome</keyword>
<dbReference type="AlphaFoldDB" id="A0AB34GDB8"/>
<protein>
    <submittedName>
        <fullName evidence="1">Uncharacterized protein</fullName>
    </submittedName>
</protein>
<proteinExistence type="predicted"/>
<name>A0AB34GDB8_ESCRO</name>
<evidence type="ECO:0000313" key="1">
    <source>
        <dbReference type="EMBL" id="KAJ8777459.1"/>
    </source>
</evidence>
<organism evidence="1 2">
    <name type="scientific">Eschrichtius robustus</name>
    <name type="common">California gray whale</name>
    <name type="synonym">Eschrichtius gibbosus</name>
    <dbReference type="NCBI Taxonomy" id="9764"/>
    <lineage>
        <taxon>Eukaryota</taxon>
        <taxon>Metazoa</taxon>
        <taxon>Chordata</taxon>
        <taxon>Craniata</taxon>
        <taxon>Vertebrata</taxon>
        <taxon>Euteleostomi</taxon>
        <taxon>Mammalia</taxon>
        <taxon>Eutheria</taxon>
        <taxon>Laurasiatheria</taxon>
        <taxon>Artiodactyla</taxon>
        <taxon>Whippomorpha</taxon>
        <taxon>Cetacea</taxon>
        <taxon>Mysticeti</taxon>
        <taxon>Eschrichtiidae</taxon>
        <taxon>Eschrichtius</taxon>
    </lineage>
</organism>
<sequence length="35" mass="3721">AAVMRPGVDCADLCPNQAPPASCRSRSEQRPRPAL</sequence>